<dbReference type="InterPro" id="IPR002716">
    <property type="entry name" value="PIN_dom"/>
</dbReference>
<sequence length="147" mass="15672">MSLPEGPVLLDASFVLALLDGEPRAQPYAEVLPNSLITSVNLGEVLYCLAQSAGIDSLAATAEIEAMGVAVVPLETEHAQRFAELKRIDAGLRRTRDRRLGKLSLGDLCCLAFAWEAGVPVLTGDRHWTTVAGAGMPVEVIDFRLSG</sequence>
<dbReference type="Pfam" id="PF01850">
    <property type="entry name" value="PIN"/>
    <property type="match status" value="1"/>
</dbReference>
<evidence type="ECO:0000313" key="6">
    <source>
        <dbReference type="EMBL" id="GAA3995646.1"/>
    </source>
</evidence>
<evidence type="ECO:0000256" key="3">
    <source>
        <dbReference type="ARBA" id="ARBA00022801"/>
    </source>
</evidence>
<organism evidence="6 7">
    <name type="scientific">Allokutzneria multivorans</name>
    <dbReference type="NCBI Taxonomy" id="1142134"/>
    <lineage>
        <taxon>Bacteria</taxon>
        <taxon>Bacillati</taxon>
        <taxon>Actinomycetota</taxon>
        <taxon>Actinomycetes</taxon>
        <taxon>Pseudonocardiales</taxon>
        <taxon>Pseudonocardiaceae</taxon>
        <taxon>Allokutzneria</taxon>
    </lineage>
</organism>
<dbReference type="SUPFAM" id="SSF88723">
    <property type="entry name" value="PIN domain-like"/>
    <property type="match status" value="1"/>
</dbReference>
<keyword evidence="7" id="KW-1185">Reference proteome</keyword>
<reference evidence="7" key="1">
    <citation type="journal article" date="2019" name="Int. J. Syst. Evol. Microbiol.">
        <title>The Global Catalogue of Microorganisms (GCM) 10K type strain sequencing project: providing services to taxonomists for standard genome sequencing and annotation.</title>
        <authorList>
            <consortium name="The Broad Institute Genomics Platform"/>
            <consortium name="The Broad Institute Genome Sequencing Center for Infectious Disease"/>
            <person name="Wu L."/>
            <person name="Ma J."/>
        </authorList>
    </citation>
    <scope>NUCLEOTIDE SEQUENCE [LARGE SCALE GENOMIC DNA]</scope>
    <source>
        <strain evidence="7">JCM 17342</strain>
    </source>
</reference>
<evidence type="ECO:0000313" key="7">
    <source>
        <dbReference type="Proteomes" id="UP001501747"/>
    </source>
</evidence>
<dbReference type="EMBL" id="BAABAL010000005">
    <property type="protein sequence ID" value="GAA3995646.1"/>
    <property type="molecule type" value="Genomic_DNA"/>
</dbReference>
<comment type="caution">
    <text evidence="6">The sequence shown here is derived from an EMBL/GenBank/DDBJ whole genome shotgun (WGS) entry which is preliminary data.</text>
</comment>
<keyword evidence="4" id="KW-0460">Magnesium</keyword>
<name>A0ABP7RD18_9PSEU</name>
<keyword evidence="1" id="KW-0540">Nuclease</keyword>
<evidence type="ECO:0000256" key="2">
    <source>
        <dbReference type="ARBA" id="ARBA00022723"/>
    </source>
</evidence>
<accession>A0ABP7RD18</accession>
<protein>
    <recommendedName>
        <fullName evidence="5">PIN domain-containing protein</fullName>
    </recommendedName>
</protein>
<evidence type="ECO:0000259" key="5">
    <source>
        <dbReference type="Pfam" id="PF01850"/>
    </source>
</evidence>
<evidence type="ECO:0000256" key="4">
    <source>
        <dbReference type="ARBA" id="ARBA00022842"/>
    </source>
</evidence>
<dbReference type="InterPro" id="IPR029060">
    <property type="entry name" value="PIN-like_dom_sf"/>
</dbReference>
<dbReference type="RefSeq" id="WP_344871896.1">
    <property type="nucleotide sequence ID" value="NZ_BAABAL010000005.1"/>
</dbReference>
<keyword evidence="3" id="KW-0378">Hydrolase</keyword>
<feature type="domain" description="PIN" evidence="5">
    <location>
        <begin position="8"/>
        <end position="132"/>
    </location>
</feature>
<proteinExistence type="predicted"/>
<evidence type="ECO:0000256" key="1">
    <source>
        <dbReference type="ARBA" id="ARBA00022722"/>
    </source>
</evidence>
<keyword evidence="2" id="KW-0479">Metal-binding</keyword>
<gene>
    <name evidence="6" type="ORF">GCM10022247_14390</name>
</gene>
<dbReference type="Proteomes" id="UP001501747">
    <property type="component" value="Unassembled WGS sequence"/>
</dbReference>
<dbReference type="Gene3D" id="3.40.50.1010">
    <property type="entry name" value="5'-nuclease"/>
    <property type="match status" value="1"/>
</dbReference>